<keyword evidence="5" id="KW-0658">Purine biosynthesis</keyword>
<evidence type="ECO:0000256" key="5">
    <source>
        <dbReference type="ARBA" id="ARBA00022755"/>
    </source>
</evidence>
<dbReference type="EC" id="6.3.4.13" evidence="2"/>
<proteinExistence type="inferred from homology"/>
<dbReference type="Pfam" id="PF02843">
    <property type="entry name" value="GARS_C"/>
    <property type="match status" value="1"/>
</dbReference>
<dbReference type="PROSITE" id="PS50975">
    <property type="entry name" value="ATP_GRASP"/>
    <property type="match status" value="1"/>
</dbReference>
<dbReference type="InterPro" id="IPR000115">
    <property type="entry name" value="PRibGlycinamide_synth"/>
</dbReference>
<dbReference type="GO" id="GO:0009113">
    <property type="term" value="P:purine nucleobase biosynthetic process"/>
    <property type="evidence" value="ECO:0007669"/>
    <property type="project" value="InterPro"/>
</dbReference>
<keyword evidence="3" id="KW-0436">Ligase</keyword>
<dbReference type="PANTHER" id="PTHR43472">
    <property type="entry name" value="PHOSPHORIBOSYLAMINE--GLYCINE LIGASE"/>
    <property type="match status" value="1"/>
</dbReference>
<evidence type="ECO:0000256" key="7">
    <source>
        <dbReference type="ARBA" id="ARBA00038345"/>
    </source>
</evidence>
<dbReference type="Pfam" id="PF01071">
    <property type="entry name" value="GARS_A"/>
    <property type="match status" value="1"/>
</dbReference>
<dbReference type="InterPro" id="IPR020559">
    <property type="entry name" value="PRibGlycinamide_synth_CS"/>
</dbReference>
<dbReference type="SMART" id="SM01209">
    <property type="entry name" value="GARS_A"/>
    <property type="match status" value="1"/>
</dbReference>
<keyword evidence="6" id="KW-0067">ATP-binding</keyword>
<dbReference type="PROSITE" id="PS00184">
    <property type="entry name" value="GARS"/>
    <property type="match status" value="1"/>
</dbReference>
<gene>
    <name evidence="11" type="ORF">METZ01_LOCUS23278</name>
</gene>
<keyword evidence="4" id="KW-0547">Nucleotide-binding</keyword>
<dbReference type="GO" id="GO:0004637">
    <property type="term" value="F:phosphoribosylamine-glycine ligase activity"/>
    <property type="evidence" value="ECO:0007669"/>
    <property type="project" value="UniProtKB-EC"/>
</dbReference>
<dbReference type="GO" id="GO:0006189">
    <property type="term" value="P:'de novo' IMP biosynthetic process"/>
    <property type="evidence" value="ECO:0007669"/>
    <property type="project" value="UniProtKB-UniPathway"/>
</dbReference>
<evidence type="ECO:0000259" key="10">
    <source>
        <dbReference type="PROSITE" id="PS50975"/>
    </source>
</evidence>
<comment type="pathway">
    <text evidence="1">Purine metabolism; IMP biosynthesis via de novo pathway; N(1)-(5-phospho-D-ribosyl)glycinamide from 5-phospho-alpha-D-ribose 1-diphosphate: step 2/2.</text>
</comment>
<accession>A0A381PUX4</accession>
<dbReference type="Gene3D" id="3.30.1490.20">
    <property type="entry name" value="ATP-grasp fold, A domain"/>
    <property type="match status" value="1"/>
</dbReference>
<dbReference type="PANTHER" id="PTHR43472:SF1">
    <property type="entry name" value="PHOSPHORIBOSYLAMINE--GLYCINE LIGASE, CHLOROPLASTIC"/>
    <property type="match status" value="1"/>
</dbReference>
<sequence>MKILLIGSGAREHAIARALDRSLHEKEIYCLASNMNPGIAELCHELTVGNINDSEFVVNHANEVGASLAIVGPENPLATGVADTLWDAGIKVVGPKKNLAQIETSKTFTRNLLEEYNIPGDPKYKTFNSMSGVLEFLNVLGENYVVKYDGLAGGKGVKVSGDHIHSHNEALAYCQELVDKDGEFVIEEKFIGQEFSLMSFCDGETLKHMPAVQDHKRAYEGDTGPNTGGMGTYSNADHSLPFLTNEDIAEAQAINMATAKALKNKFGEGYKGVLYGGFMATADGVKLIEYNARFGDPEAMNVLPLLDADFIEICNSIADGTLNSVDVQFQNKATVCKYAVPEGYPEKPVKGKPIDVSNVVNTDDLFYASVDIQNGQLVEAGSRTVAVVGIANTISEAEKIAENEISAVEGPLFHRTDIGSMQLVNKRVEHMDSLR</sequence>
<protein>
    <recommendedName>
        <fullName evidence="2">phosphoribosylamine--glycine ligase</fullName>
        <ecNumber evidence="2">6.3.4.13</ecNumber>
    </recommendedName>
    <alternativeName>
        <fullName evidence="8">Glycinamide ribonucleotide synthetase</fullName>
    </alternativeName>
    <alternativeName>
        <fullName evidence="9">Phosphoribosylglycinamide synthetase</fullName>
    </alternativeName>
</protein>
<dbReference type="EMBL" id="UINC01001091">
    <property type="protein sequence ID" value="SUZ70424.1"/>
    <property type="molecule type" value="Genomic_DNA"/>
</dbReference>
<evidence type="ECO:0000256" key="3">
    <source>
        <dbReference type="ARBA" id="ARBA00022598"/>
    </source>
</evidence>
<dbReference type="InterPro" id="IPR020560">
    <property type="entry name" value="PRibGlycinamide_synth_C-dom"/>
</dbReference>
<dbReference type="AlphaFoldDB" id="A0A381PUX4"/>
<reference evidence="11" key="1">
    <citation type="submission" date="2018-05" db="EMBL/GenBank/DDBJ databases">
        <authorList>
            <person name="Lanie J.A."/>
            <person name="Ng W.-L."/>
            <person name="Kazmierczak K.M."/>
            <person name="Andrzejewski T.M."/>
            <person name="Davidsen T.M."/>
            <person name="Wayne K.J."/>
            <person name="Tettelin H."/>
            <person name="Glass J.I."/>
            <person name="Rusch D."/>
            <person name="Podicherti R."/>
            <person name="Tsui H.-C.T."/>
            <person name="Winkler M.E."/>
        </authorList>
    </citation>
    <scope>NUCLEOTIDE SEQUENCE</scope>
</reference>
<dbReference type="SUPFAM" id="SSF56059">
    <property type="entry name" value="Glutathione synthetase ATP-binding domain-like"/>
    <property type="match status" value="1"/>
</dbReference>
<dbReference type="GO" id="GO:0046872">
    <property type="term" value="F:metal ion binding"/>
    <property type="evidence" value="ECO:0007669"/>
    <property type="project" value="InterPro"/>
</dbReference>
<dbReference type="Gene3D" id="3.30.470.20">
    <property type="entry name" value="ATP-grasp fold, B domain"/>
    <property type="match status" value="1"/>
</dbReference>
<dbReference type="GO" id="GO:0005524">
    <property type="term" value="F:ATP binding"/>
    <property type="evidence" value="ECO:0007669"/>
    <property type="project" value="UniProtKB-KW"/>
</dbReference>
<dbReference type="InterPro" id="IPR037123">
    <property type="entry name" value="PRibGlycinamide_synth_C_sf"/>
</dbReference>
<dbReference type="NCBIfam" id="TIGR00877">
    <property type="entry name" value="purD"/>
    <property type="match status" value="1"/>
</dbReference>
<evidence type="ECO:0000256" key="6">
    <source>
        <dbReference type="ARBA" id="ARBA00022840"/>
    </source>
</evidence>
<dbReference type="Pfam" id="PF02844">
    <property type="entry name" value="GARS_N"/>
    <property type="match status" value="1"/>
</dbReference>
<dbReference type="InterPro" id="IPR013815">
    <property type="entry name" value="ATP_grasp_subdomain_1"/>
</dbReference>
<dbReference type="InterPro" id="IPR020561">
    <property type="entry name" value="PRibGlycinamid_synth_ATP-grasp"/>
</dbReference>
<comment type="similarity">
    <text evidence="7">Belongs to the GARS family.</text>
</comment>
<dbReference type="HAMAP" id="MF_00138">
    <property type="entry name" value="GARS"/>
    <property type="match status" value="1"/>
</dbReference>
<dbReference type="UniPathway" id="UPA00074">
    <property type="reaction ID" value="UER00125"/>
</dbReference>
<dbReference type="SMART" id="SM01210">
    <property type="entry name" value="GARS_C"/>
    <property type="match status" value="1"/>
</dbReference>
<organism evidence="11">
    <name type="scientific">marine metagenome</name>
    <dbReference type="NCBI Taxonomy" id="408172"/>
    <lineage>
        <taxon>unclassified sequences</taxon>
        <taxon>metagenomes</taxon>
        <taxon>ecological metagenomes</taxon>
    </lineage>
</organism>
<dbReference type="Gene3D" id="3.90.600.10">
    <property type="entry name" value="Phosphoribosylglycinamide synthetase, C-terminal domain"/>
    <property type="match status" value="1"/>
</dbReference>
<name>A0A381PUX4_9ZZZZ</name>
<dbReference type="InterPro" id="IPR011054">
    <property type="entry name" value="Rudment_hybrid_motif"/>
</dbReference>
<dbReference type="Gene3D" id="3.40.50.20">
    <property type="match status" value="1"/>
</dbReference>
<evidence type="ECO:0000256" key="2">
    <source>
        <dbReference type="ARBA" id="ARBA00013255"/>
    </source>
</evidence>
<evidence type="ECO:0000256" key="4">
    <source>
        <dbReference type="ARBA" id="ARBA00022741"/>
    </source>
</evidence>
<dbReference type="SUPFAM" id="SSF52440">
    <property type="entry name" value="PreATP-grasp domain"/>
    <property type="match status" value="1"/>
</dbReference>
<evidence type="ECO:0000256" key="9">
    <source>
        <dbReference type="ARBA" id="ARBA00042864"/>
    </source>
</evidence>
<evidence type="ECO:0000256" key="1">
    <source>
        <dbReference type="ARBA" id="ARBA00005174"/>
    </source>
</evidence>
<evidence type="ECO:0000256" key="8">
    <source>
        <dbReference type="ARBA" id="ARBA00042242"/>
    </source>
</evidence>
<evidence type="ECO:0000313" key="11">
    <source>
        <dbReference type="EMBL" id="SUZ70424.1"/>
    </source>
</evidence>
<dbReference type="InterPro" id="IPR020562">
    <property type="entry name" value="PRibGlycinamide_synth_N"/>
</dbReference>
<dbReference type="InterPro" id="IPR016185">
    <property type="entry name" value="PreATP-grasp_dom_sf"/>
</dbReference>
<dbReference type="SUPFAM" id="SSF51246">
    <property type="entry name" value="Rudiment single hybrid motif"/>
    <property type="match status" value="1"/>
</dbReference>
<dbReference type="InterPro" id="IPR011761">
    <property type="entry name" value="ATP-grasp"/>
</dbReference>
<feature type="domain" description="ATP-grasp" evidence="10">
    <location>
        <begin position="110"/>
        <end position="319"/>
    </location>
</feature>